<dbReference type="EMBL" id="FNAK01000003">
    <property type="protein sequence ID" value="SDD84893.1"/>
    <property type="molecule type" value="Genomic_DNA"/>
</dbReference>
<keyword evidence="3" id="KW-1185">Reference proteome</keyword>
<dbReference type="RefSeq" id="WP_068302138.1">
    <property type="nucleotide sequence ID" value="NZ_FNAK01000003.1"/>
</dbReference>
<organism evidence="2 3">
    <name type="scientific">Kordiimonas lacus</name>
    <dbReference type="NCBI Taxonomy" id="637679"/>
    <lineage>
        <taxon>Bacteria</taxon>
        <taxon>Pseudomonadati</taxon>
        <taxon>Pseudomonadota</taxon>
        <taxon>Alphaproteobacteria</taxon>
        <taxon>Kordiimonadales</taxon>
        <taxon>Kordiimonadaceae</taxon>
        <taxon>Kordiimonas</taxon>
    </lineage>
</organism>
<proteinExistence type="predicted"/>
<dbReference type="AlphaFoldDB" id="A0A1G6Y4L1"/>
<protein>
    <recommendedName>
        <fullName evidence="4">Lipoprotein</fullName>
    </recommendedName>
</protein>
<evidence type="ECO:0008006" key="4">
    <source>
        <dbReference type="Google" id="ProtNLM"/>
    </source>
</evidence>
<accession>A0A1G6Y4L1</accession>
<name>A0A1G6Y4L1_9PROT</name>
<evidence type="ECO:0000313" key="2">
    <source>
        <dbReference type="EMBL" id="SDD84893.1"/>
    </source>
</evidence>
<dbReference type="PROSITE" id="PS51257">
    <property type="entry name" value="PROKAR_LIPOPROTEIN"/>
    <property type="match status" value="1"/>
</dbReference>
<evidence type="ECO:0000313" key="3">
    <source>
        <dbReference type="Proteomes" id="UP000183685"/>
    </source>
</evidence>
<feature type="chain" id="PRO_5010223369" description="Lipoprotein" evidence="1">
    <location>
        <begin position="21"/>
        <end position="86"/>
    </location>
</feature>
<dbReference type="OrthoDB" id="9882039at2"/>
<evidence type="ECO:0000256" key="1">
    <source>
        <dbReference type="SAM" id="SignalP"/>
    </source>
</evidence>
<reference evidence="2 3" key="1">
    <citation type="submission" date="2016-10" db="EMBL/GenBank/DDBJ databases">
        <authorList>
            <person name="de Groot N.N."/>
        </authorList>
    </citation>
    <scope>NUCLEOTIDE SEQUENCE [LARGE SCALE GENOMIC DNA]</scope>
    <source>
        <strain evidence="2 3">CGMCC 1.9109</strain>
    </source>
</reference>
<sequence>MKPINAIIMSAACLTLGACAISIEGEKGYHDYDGHDSVTVTLPNGDRDRFSCPDGTSSFVINKKDEGKGMVYGCRTNGTPMPTVED</sequence>
<dbReference type="STRING" id="637679.GCA_001550055_01151"/>
<keyword evidence="1" id="KW-0732">Signal</keyword>
<dbReference type="Proteomes" id="UP000183685">
    <property type="component" value="Unassembled WGS sequence"/>
</dbReference>
<gene>
    <name evidence="2" type="ORF">SAMN04488071_1470</name>
</gene>
<feature type="signal peptide" evidence="1">
    <location>
        <begin position="1"/>
        <end position="20"/>
    </location>
</feature>